<dbReference type="EMBL" id="FNVR01000062">
    <property type="protein sequence ID" value="SEG51640.1"/>
    <property type="molecule type" value="Genomic_DNA"/>
</dbReference>
<evidence type="ECO:0000313" key="2">
    <source>
        <dbReference type="Proteomes" id="UP000236736"/>
    </source>
</evidence>
<evidence type="ECO:0000313" key="1">
    <source>
        <dbReference type="EMBL" id="SEG51640.1"/>
    </source>
</evidence>
<sequence>MKIKNLEIHIDEFKSKAAATDRYTSFDYCYNYFRNTSDLTKDIEKSCLVLGFYLASWGMLRGSSFLLQKSAKHFQKLIEFYSTLDKDIWLIDVDKYSIETNSKIIEIYKKTKENVIIENNTHLTLTTKILLGVFGFIPAFDQYFCKTFNEIFKNKCGFTVVNNNSLNCLKEFYDNNQMTIDKLANETFTTDFLTGEKTNITYPKAKIIDMFGFTNGLN</sequence>
<dbReference type="STRING" id="1120964.GCA_001313265_07867"/>
<dbReference type="Proteomes" id="UP000236736">
    <property type="component" value="Unassembled WGS sequence"/>
</dbReference>
<dbReference type="AlphaFoldDB" id="A0A1H6ATP7"/>
<keyword evidence="2" id="KW-1185">Reference proteome</keyword>
<reference evidence="2" key="1">
    <citation type="submission" date="2016-10" db="EMBL/GenBank/DDBJ databases">
        <authorList>
            <person name="Varghese N."/>
            <person name="Submissions S."/>
        </authorList>
    </citation>
    <scope>NUCLEOTIDE SEQUENCE [LARGE SCALE GENOMIC DNA]</scope>
    <source>
        <strain evidence="2">DSM 17298</strain>
    </source>
</reference>
<gene>
    <name evidence="1" type="ORF">SAMN03080598_04303</name>
</gene>
<dbReference type="RefSeq" id="WP_103926825.1">
    <property type="nucleotide sequence ID" value="NZ_FNVR01000062.1"/>
</dbReference>
<dbReference type="OrthoDB" id="2833825at2"/>
<name>A0A1H6ATP7_9BACT</name>
<accession>A0A1H6ATP7</accession>
<proteinExistence type="predicted"/>
<protein>
    <submittedName>
        <fullName evidence="1">Uncharacterized protein</fullName>
    </submittedName>
</protein>
<organism evidence="1 2">
    <name type="scientific">Algoriphagus boritolerans DSM 17298 = JCM 18970</name>
    <dbReference type="NCBI Taxonomy" id="1120964"/>
    <lineage>
        <taxon>Bacteria</taxon>
        <taxon>Pseudomonadati</taxon>
        <taxon>Bacteroidota</taxon>
        <taxon>Cytophagia</taxon>
        <taxon>Cytophagales</taxon>
        <taxon>Cyclobacteriaceae</taxon>
        <taxon>Algoriphagus</taxon>
    </lineage>
</organism>